<sequence>MARYSQKPAQLNQLMAELPLLQRQQNFTQLQQLNQLLHQLLGQQQHGCQVARIHQGRAVILCQSAAWATRVKMQRDAILDNFRQKILPDLAGLDIDITPKASIRPPQPAAKHEVAANSQQASQRLQQLADACSGPLKDKIEGLIQRRQR</sequence>
<feature type="region of interest" description="Disordered" evidence="1">
    <location>
        <begin position="101"/>
        <end position="120"/>
    </location>
</feature>
<dbReference type="EMBL" id="JAUZVY010000003">
    <property type="protein sequence ID" value="MDP4529156.1"/>
    <property type="molecule type" value="Genomic_DNA"/>
</dbReference>
<gene>
    <name evidence="2" type="ORF">Q3O59_08950</name>
</gene>
<dbReference type="Proteomes" id="UP001236258">
    <property type="component" value="Unassembled WGS sequence"/>
</dbReference>
<comment type="caution">
    <text evidence="2">The sequence shown here is derived from an EMBL/GenBank/DDBJ whole genome shotgun (WGS) entry which is preliminary data.</text>
</comment>
<reference evidence="2 3" key="1">
    <citation type="submission" date="2023-08" db="EMBL/GenBank/DDBJ databases">
        <authorList>
            <person name="Joshi A."/>
            <person name="Thite S."/>
        </authorList>
    </citation>
    <scope>NUCLEOTIDE SEQUENCE [LARGE SCALE GENOMIC DNA]</scope>
    <source>
        <strain evidence="2 3">1E1</strain>
    </source>
</reference>
<dbReference type="RefSeq" id="WP_305945259.1">
    <property type="nucleotide sequence ID" value="NZ_JAUZVY010000003.1"/>
</dbReference>
<name>A0ABT9GQC8_9GAMM</name>
<dbReference type="Pfam" id="PF05258">
    <property type="entry name" value="DciA"/>
    <property type="match status" value="1"/>
</dbReference>
<evidence type="ECO:0000313" key="2">
    <source>
        <dbReference type="EMBL" id="MDP4529156.1"/>
    </source>
</evidence>
<evidence type="ECO:0000256" key="1">
    <source>
        <dbReference type="SAM" id="MobiDB-lite"/>
    </source>
</evidence>
<evidence type="ECO:0000313" key="3">
    <source>
        <dbReference type="Proteomes" id="UP001236258"/>
    </source>
</evidence>
<accession>A0ABT9GQC8</accession>
<organism evidence="2 3">
    <name type="scientific">Alkalimonas delamerensis</name>
    <dbReference type="NCBI Taxonomy" id="265981"/>
    <lineage>
        <taxon>Bacteria</taxon>
        <taxon>Pseudomonadati</taxon>
        <taxon>Pseudomonadota</taxon>
        <taxon>Gammaproteobacteria</taxon>
        <taxon>Alkalimonas</taxon>
    </lineage>
</organism>
<protein>
    <submittedName>
        <fullName evidence="2">DciA family protein</fullName>
    </submittedName>
</protein>
<dbReference type="InterPro" id="IPR007922">
    <property type="entry name" value="DciA-like"/>
</dbReference>
<proteinExistence type="predicted"/>
<keyword evidence="3" id="KW-1185">Reference proteome</keyword>